<dbReference type="NCBIfam" id="NF002014">
    <property type="entry name" value="PRK00819.1-4"/>
    <property type="match status" value="1"/>
</dbReference>
<comment type="caution">
    <text evidence="6">The sequence shown here is derived from an EMBL/GenBank/DDBJ whole genome shotgun (WGS) entry which is preliminary data.</text>
</comment>
<keyword evidence="7" id="KW-1185">Reference proteome</keyword>
<dbReference type="Proteomes" id="UP000305546">
    <property type="component" value="Unassembled WGS sequence"/>
</dbReference>
<comment type="function">
    <text evidence="4 5">Removes the 2'-phosphate from RNA via an intermediate in which the phosphate is ADP-ribosylated by NAD followed by a presumed transesterification to release the RNA and generate ADP-ribose 1''-2''-cyclic phosphate (APPR&gt;P). May function as an ADP-ribosylase.</text>
</comment>
<dbReference type="AlphaFoldDB" id="A0A5C4LZY5"/>
<dbReference type="SUPFAM" id="SSF56399">
    <property type="entry name" value="ADP-ribosylation"/>
    <property type="match status" value="1"/>
</dbReference>
<evidence type="ECO:0000256" key="4">
    <source>
        <dbReference type="ARBA" id="ARBA00025212"/>
    </source>
</evidence>
<dbReference type="PANTHER" id="PTHR12684:SF2">
    <property type="entry name" value="TRNA 2'-PHOSPHOTRANSFERASE 1"/>
    <property type="match status" value="1"/>
</dbReference>
<keyword evidence="2 5" id="KW-0808">Transferase</keyword>
<protein>
    <recommendedName>
        <fullName evidence="5">Probable RNA 2'-phosphotransferase</fullName>
        <ecNumber evidence="5">2.7.1.-</ecNumber>
    </recommendedName>
</protein>
<name>A0A5C4LZY5_9PSEU</name>
<dbReference type="Gene3D" id="3.20.170.30">
    <property type="match status" value="1"/>
</dbReference>
<dbReference type="GO" id="GO:0003950">
    <property type="term" value="F:NAD+ poly-ADP-ribosyltransferase activity"/>
    <property type="evidence" value="ECO:0007669"/>
    <property type="project" value="InterPro"/>
</dbReference>
<comment type="similarity">
    <text evidence="1 5">Belongs to the KptA/TPT1 family.</text>
</comment>
<dbReference type="Gene3D" id="1.10.10.970">
    <property type="entry name" value="RNA 2'-phosphotransferase, Tpt1/KptA family, N-terminal domain"/>
    <property type="match status" value="1"/>
</dbReference>
<dbReference type="PANTHER" id="PTHR12684">
    <property type="entry name" value="PUTATIVE PHOSPHOTRANSFERASE"/>
    <property type="match status" value="1"/>
</dbReference>
<dbReference type="Pfam" id="PF01885">
    <property type="entry name" value="PTS_2-RNA"/>
    <property type="match status" value="1"/>
</dbReference>
<proteinExistence type="inferred from homology"/>
<gene>
    <name evidence="5" type="primary">kptA</name>
    <name evidence="6" type="ORF">FG385_19670</name>
</gene>
<dbReference type="EC" id="2.7.1.-" evidence="5"/>
<dbReference type="InterPro" id="IPR022928">
    <property type="entry name" value="RNA_2'-PTrans_KptA"/>
</dbReference>
<keyword evidence="3 5" id="KW-0520">NAD</keyword>
<dbReference type="HAMAP" id="MF_00299">
    <property type="entry name" value="KptA"/>
    <property type="match status" value="1"/>
</dbReference>
<evidence type="ECO:0000313" key="6">
    <source>
        <dbReference type="EMBL" id="TNC23921.1"/>
    </source>
</evidence>
<dbReference type="EMBL" id="VDFW01000017">
    <property type="protein sequence ID" value="TNC23921.1"/>
    <property type="molecule type" value="Genomic_DNA"/>
</dbReference>
<evidence type="ECO:0000256" key="5">
    <source>
        <dbReference type="HAMAP-Rule" id="MF_00299"/>
    </source>
</evidence>
<sequence length="182" mass="19913">MENQKAVAISKRLSHHLRHSPEAIGVSLGSGGWIEVDVLLSALARHGLLLSRAELEEVVARNDKQRFAVDGSGQLIRANQGHSVPVDLGLPVADPPPLLFHGTVERFLPAILRAGLRPMKRHDVHLSHTREVATRVGARRGKPVVLEIDAAAMTRAGREFRLSPNGVWLTARVPPEFLRRAA</sequence>
<reference evidence="6 7" key="1">
    <citation type="submission" date="2019-06" db="EMBL/GenBank/DDBJ databases">
        <title>Amycolatopsis alkalitolerans sp. nov., isolated from Gastrodia elata Blume.</title>
        <authorList>
            <person name="Narsing Rao M.P."/>
            <person name="Li W.J."/>
        </authorList>
    </citation>
    <scope>NUCLEOTIDE SEQUENCE [LARGE SCALE GENOMIC DNA]</scope>
    <source>
        <strain evidence="6 7">SYSUP0005</strain>
    </source>
</reference>
<dbReference type="InterPro" id="IPR002745">
    <property type="entry name" value="Ptrans_KptA/Tpt1"/>
</dbReference>
<evidence type="ECO:0000313" key="7">
    <source>
        <dbReference type="Proteomes" id="UP000305546"/>
    </source>
</evidence>
<organism evidence="6 7">
    <name type="scientific">Amycolatopsis alkalitolerans</name>
    <dbReference type="NCBI Taxonomy" id="2547244"/>
    <lineage>
        <taxon>Bacteria</taxon>
        <taxon>Bacillati</taxon>
        <taxon>Actinomycetota</taxon>
        <taxon>Actinomycetes</taxon>
        <taxon>Pseudonocardiales</taxon>
        <taxon>Pseudonocardiaceae</taxon>
        <taxon>Amycolatopsis</taxon>
    </lineage>
</organism>
<dbReference type="GO" id="GO:0000215">
    <property type="term" value="F:tRNA 2'-phosphotransferase activity"/>
    <property type="evidence" value="ECO:0007669"/>
    <property type="project" value="TreeGrafter"/>
</dbReference>
<evidence type="ECO:0000256" key="1">
    <source>
        <dbReference type="ARBA" id="ARBA00009836"/>
    </source>
</evidence>
<dbReference type="RefSeq" id="WP_139098234.1">
    <property type="nucleotide sequence ID" value="NZ_VDFW01000017.1"/>
</dbReference>
<evidence type="ECO:0000256" key="2">
    <source>
        <dbReference type="ARBA" id="ARBA00022679"/>
    </source>
</evidence>
<dbReference type="InterPro" id="IPR042080">
    <property type="entry name" value="RNA_2'-PTrans_N"/>
</dbReference>
<accession>A0A5C4LZY5</accession>
<dbReference type="InterPro" id="IPR042081">
    <property type="entry name" value="RNA_2'-PTrans_C"/>
</dbReference>
<evidence type="ECO:0000256" key="3">
    <source>
        <dbReference type="ARBA" id="ARBA00023027"/>
    </source>
</evidence>
<dbReference type="GO" id="GO:0006388">
    <property type="term" value="P:tRNA splicing, via endonucleolytic cleavage and ligation"/>
    <property type="evidence" value="ECO:0007669"/>
    <property type="project" value="UniProtKB-UniRule"/>
</dbReference>
<dbReference type="OrthoDB" id="4537997at2"/>